<evidence type="ECO:0000313" key="3">
    <source>
        <dbReference type="Proteomes" id="UP000019464"/>
    </source>
</evidence>
<dbReference type="AlphaFoldDB" id="W9V612"/>
<proteinExistence type="predicted"/>
<protein>
    <submittedName>
        <fullName evidence="2">Peptidase propeptide and YPEB domain protein</fullName>
    </submittedName>
</protein>
<dbReference type="STRING" id="1229521.D791_00576"/>
<dbReference type="Proteomes" id="UP000019464">
    <property type="component" value="Unassembled WGS sequence"/>
</dbReference>
<dbReference type="EMBL" id="AONB01000002">
    <property type="protein sequence ID" value="EXJ12331.1"/>
    <property type="molecule type" value="Genomic_DNA"/>
</dbReference>
<evidence type="ECO:0000313" key="2">
    <source>
        <dbReference type="EMBL" id="EXJ12331.1"/>
    </source>
</evidence>
<feature type="domain" description="PepSY" evidence="1">
    <location>
        <begin position="38"/>
        <end position="94"/>
    </location>
</feature>
<dbReference type="RefSeq" id="WP_036507535.1">
    <property type="nucleotide sequence ID" value="NZ_AONB01000002.1"/>
</dbReference>
<dbReference type="Pfam" id="PF03413">
    <property type="entry name" value="PepSY"/>
    <property type="match status" value="1"/>
</dbReference>
<sequence length="95" mass="10189">MPSALLNEGRRKLISISLLCLAVVPLMFVSVATVANSPVSLKQATEIAQKTFGGQVLKAEEDEASGDKVYHIRIVNEGRVRDVQIKASTGEIIAP</sequence>
<evidence type="ECO:0000259" key="1">
    <source>
        <dbReference type="Pfam" id="PF03413"/>
    </source>
</evidence>
<reference evidence="2 3" key="2">
    <citation type="journal article" date="2015" name="Syst. Appl. Microbiol.">
        <title>Nitrincola nitratireducens sp. nov. isolated from a haloalkaline crater lake.</title>
        <authorList>
            <person name="Singh A."/>
            <person name="Vaidya B."/>
            <person name="Tanuku N.R."/>
            <person name="Pinnaka A.K."/>
        </authorList>
    </citation>
    <scope>NUCLEOTIDE SEQUENCE [LARGE SCALE GENOMIC DNA]</scope>
    <source>
        <strain evidence="2 3">AK23</strain>
    </source>
</reference>
<comment type="caution">
    <text evidence="2">The sequence shown here is derived from an EMBL/GenBank/DDBJ whole genome shotgun (WGS) entry which is preliminary data.</text>
</comment>
<gene>
    <name evidence="2" type="ORF">D791_00576</name>
</gene>
<accession>W9V612</accession>
<name>W9V612_9GAMM</name>
<keyword evidence="3" id="KW-1185">Reference proteome</keyword>
<dbReference type="InterPro" id="IPR025711">
    <property type="entry name" value="PepSY"/>
</dbReference>
<dbReference type="Gene3D" id="3.10.450.40">
    <property type="match status" value="1"/>
</dbReference>
<reference evidence="3" key="1">
    <citation type="submission" date="2012-11" db="EMBL/GenBank/DDBJ databases">
        <authorList>
            <person name="Singh A."/>
            <person name="Pinnaka A.K."/>
            <person name="Vaidya B."/>
        </authorList>
    </citation>
    <scope>NUCLEOTIDE SEQUENCE [LARGE SCALE GENOMIC DNA]</scope>
    <source>
        <strain evidence="3">AK23</strain>
    </source>
</reference>
<dbReference type="OrthoDB" id="6120176at2"/>
<organism evidence="2 3">
    <name type="scientific">Nitrincola nitratireducens</name>
    <dbReference type="NCBI Taxonomy" id="1229521"/>
    <lineage>
        <taxon>Bacteria</taxon>
        <taxon>Pseudomonadati</taxon>
        <taxon>Pseudomonadota</taxon>
        <taxon>Gammaproteobacteria</taxon>
        <taxon>Oceanospirillales</taxon>
        <taxon>Oceanospirillaceae</taxon>
        <taxon>Nitrincola</taxon>
    </lineage>
</organism>